<keyword evidence="2" id="KW-0328">Glycosyltransferase</keyword>
<gene>
    <name evidence="6" type="ORF">GCM10022383_06540</name>
</gene>
<dbReference type="InterPro" id="IPR001296">
    <property type="entry name" value="Glyco_trans_1"/>
</dbReference>
<dbReference type="Pfam" id="PF13439">
    <property type="entry name" value="Glyco_transf_4"/>
    <property type="match status" value="1"/>
</dbReference>
<keyword evidence="3" id="KW-0808">Transferase</keyword>
<protein>
    <recommendedName>
        <fullName evidence="1">D-inositol 3-phosphate glycosyltransferase</fullName>
    </recommendedName>
</protein>
<comment type="caution">
    <text evidence="6">The sequence shown here is derived from an EMBL/GenBank/DDBJ whole genome shotgun (WGS) entry which is preliminary data.</text>
</comment>
<dbReference type="Proteomes" id="UP001501591">
    <property type="component" value="Unassembled WGS sequence"/>
</dbReference>
<evidence type="ECO:0000313" key="7">
    <source>
        <dbReference type="Proteomes" id="UP001501591"/>
    </source>
</evidence>
<evidence type="ECO:0000313" key="6">
    <source>
        <dbReference type="EMBL" id="GAA3930596.1"/>
    </source>
</evidence>
<dbReference type="EMBL" id="BAABCP010000001">
    <property type="protein sequence ID" value="GAA3930596.1"/>
    <property type="molecule type" value="Genomic_DNA"/>
</dbReference>
<reference evidence="7" key="1">
    <citation type="journal article" date="2019" name="Int. J. Syst. Evol. Microbiol.">
        <title>The Global Catalogue of Microorganisms (GCM) 10K type strain sequencing project: providing services to taxonomists for standard genome sequencing and annotation.</title>
        <authorList>
            <consortium name="The Broad Institute Genomics Platform"/>
            <consortium name="The Broad Institute Genome Sequencing Center for Infectious Disease"/>
            <person name="Wu L."/>
            <person name="Ma J."/>
        </authorList>
    </citation>
    <scope>NUCLEOTIDE SEQUENCE [LARGE SCALE GENOMIC DNA]</scope>
    <source>
        <strain evidence="7">JCM 17024</strain>
    </source>
</reference>
<organism evidence="6 7">
    <name type="scientific">Microbacterium soli</name>
    <dbReference type="NCBI Taxonomy" id="446075"/>
    <lineage>
        <taxon>Bacteria</taxon>
        <taxon>Bacillati</taxon>
        <taxon>Actinomycetota</taxon>
        <taxon>Actinomycetes</taxon>
        <taxon>Micrococcales</taxon>
        <taxon>Microbacteriaceae</taxon>
        <taxon>Microbacterium</taxon>
    </lineage>
</organism>
<dbReference type="Gene3D" id="3.40.50.2000">
    <property type="entry name" value="Glycogen Phosphorylase B"/>
    <property type="match status" value="2"/>
</dbReference>
<dbReference type="InterPro" id="IPR050194">
    <property type="entry name" value="Glycosyltransferase_grp1"/>
</dbReference>
<sequence>MRSADRGATLRIALISSSYAPHIGGVEEHVAQVARALHAHGHVVEVWTVDRGVRPQPADPDAGRPADPFPVRYLPTPLPARTLPALLRFAMTGAGARRRWRAAARDLRPDVLVVQCFGPNGVYALGLHRSTGLPLVVVSHGETLGDDNSVFARSRQLRSALRESLAVASAHAAPSRYVLDDLSERFGAGEGTIIPNGVGPLPTFPAVERQEDLVVAVGRLGWMKGFDLLIDAFARLDAGRLEIVGDGPEREALQQRIDRAGQQDRIQLLGARDAAGVAERIAAAAVVVVPSRSESFGIVALEAWRGGAALLMTSRGGAAEFVRDGEDGLLVDPVDVAALSTAISGLLADAGLRERLTVAGAKRVGAFSWPRVALLYETMLGAIVRRERRGPR</sequence>
<accession>A0ABP7MV12</accession>
<dbReference type="SUPFAM" id="SSF53756">
    <property type="entry name" value="UDP-Glycosyltransferase/glycogen phosphorylase"/>
    <property type="match status" value="1"/>
</dbReference>
<evidence type="ECO:0000259" key="5">
    <source>
        <dbReference type="Pfam" id="PF13439"/>
    </source>
</evidence>
<feature type="domain" description="Glycosyl transferase family 1" evidence="4">
    <location>
        <begin position="210"/>
        <end position="362"/>
    </location>
</feature>
<dbReference type="CDD" id="cd03801">
    <property type="entry name" value="GT4_PimA-like"/>
    <property type="match status" value="1"/>
</dbReference>
<keyword evidence="7" id="KW-1185">Reference proteome</keyword>
<dbReference type="RefSeq" id="WP_344818071.1">
    <property type="nucleotide sequence ID" value="NZ_BAABCP010000001.1"/>
</dbReference>
<evidence type="ECO:0000256" key="3">
    <source>
        <dbReference type="ARBA" id="ARBA00022679"/>
    </source>
</evidence>
<dbReference type="InterPro" id="IPR028098">
    <property type="entry name" value="Glyco_trans_4-like_N"/>
</dbReference>
<evidence type="ECO:0000256" key="2">
    <source>
        <dbReference type="ARBA" id="ARBA00022676"/>
    </source>
</evidence>
<feature type="domain" description="Glycosyltransferase subfamily 4-like N-terminal" evidence="5">
    <location>
        <begin position="23"/>
        <end position="198"/>
    </location>
</feature>
<evidence type="ECO:0000259" key="4">
    <source>
        <dbReference type="Pfam" id="PF00534"/>
    </source>
</evidence>
<name>A0ABP7MV12_9MICO</name>
<dbReference type="PANTHER" id="PTHR45947">
    <property type="entry name" value="SULFOQUINOVOSYL TRANSFERASE SQD2"/>
    <property type="match status" value="1"/>
</dbReference>
<dbReference type="PANTHER" id="PTHR45947:SF3">
    <property type="entry name" value="SULFOQUINOVOSYL TRANSFERASE SQD2"/>
    <property type="match status" value="1"/>
</dbReference>
<evidence type="ECO:0000256" key="1">
    <source>
        <dbReference type="ARBA" id="ARBA00021292"/>
    </source>
</evidence>
<dbReference type="Pfam" id="PF00534">
    <property type="entry name" value="Glycos_transf_1"/>
    <property type="match status" value="1"/>
</dbReference>
<proteinExistence type="predicted"/>